<dbReference type="PANTHER" id="PTHR10704">
    <property type="entry name" value="CARBOHYDRATE SULFOTRANSFERASE"/>
    <property type="match status" value="1"/>
</dbReference>
<dbReference type="InterPro" id="IPR051135">
    <property type="entry name" value="Gal/GlcNAc/GalNAc_ST"/>
</dbReference>
<organism evidence="1 2">
    <name type="scientific">Halomarinibacterium sedimenti</name>
    <dbReference type="NCBI Taxonomy" id="2857106"/>
    <lineage>
        <taxon>Bacteria</taxon>
        <taxon>Pseudomonadati</taxon>
        <taxon>Bacteroidota</taxon>
        <taxon>Flavobacteriia</taxon>
        <taxon>Flavobacteriales</taxon>
        <taxon>Flavobacteriaceae</taxon>
        <taxon>Halomarinibacterium</taxon>
    </lineage>
</organism>
<proteinExistence type="predicted"/>
<comment type="caution">
    <text evidence="1">The sequence shown here is derived from an EMBL/GenBank/DDBJ whole genome shotgun (WGS) entry which is preliminary data.</text>
</comment>
<gene>
    <name evidence="1" type="ORF">KXJ69_06360</name>
</gene>
<dbReference type="Pfam" id="PF13469">
    <property type="entry name" value="Sulfotransfer_3"/>
    <property type="match status" value="1"/>
</dbReference>
<dbReference type="GO" id="GO:0001517">
    <property type="term" value="F:N-acetylglucosamine 6-O-sulfotransferase activity"/>
    <property type="evidence" value="ECO:0007669"/>
    <property type="project" value="TreeGrafter"/>
</dbReference>
<dbReference type="RefSeq" id="WP_219052136.1">
    <property type="nucleotide sequence ID" value="NZ_JAHWDP010000002.1"/>
</dbReference>
<keyword evidence="2" id="KW-1185">Reference proteome</keyword>
<dbReference type="AlphaFoldDB" id="A0A9X1FPY6"/>
<accession>A0A9X1FPY6</accession>
<dbReference type="Proteomes" id="UP001138686">
    <property type="component" value="Unassembled WGS sequence"/>
</dbReference>
<protein>
    <submittedName>
        <fullName evidence="1">Sulfotransferase</fullName>
    </submittedName>
</protein>
<dbReference type="EMBL" id="JAHWDP010000002">
    <property type="protein sequence ID" value="MBW2937722.1"/>
    <property type="molecule type" value="Genomic_DNA"/>
</dbReference>
<dbReference type="GO" id="GO:0006044">
    <property type="term" value="P:N-acetylglucosamine metabolic process"/>
    <property type="evidence" value="ECO:0007669"/>
    <property type="project" value="TreeGrafter"/>
</dbReference>
<evidence type="ECO:0000313" key="1">
    <source>
        <dbReference type="EMBL" id="MBW2937722.1"/>
    </source>
</evidence>
<dbReference type="PANTHER" id="PTHR10704:SF44">
    <property type="entry name" value="LD35051P-RELATED"/>
    <property type="match status" value="1"/>
</dbReference>
<dbReference type="GO" id="GO:0006790">
    <property type="term" value="P:sulfur compound metabolic process"/>
    <property type="evidence" value="ECO:0007669"/>
    <property type="project" value="TreeGrafter"/>
</dbReference>
<reference evidence="1" key="1">
    <citation type="submission" date="2021-07" db="EMBL/GenBank/DDBJ databases">
        <title>Aureisphaera sp. CAU 1614 isolated from sea sediment.</title>
        <authorList>
            <person name="Kim W."/>
        </authorList>
    </citation>
    <scope>NUCLEOTIDE SEQUENCE</scope>
    <source>
        <strain evidence="1">CAU 1614</strain>
    </source>
</reference>
<name>A0A9X1FPY6_9FLAO</name>
<evidence type="ECO:0000313" key="2">
    <source>
        <dbReference type="Proteomes" id="UP001138686"/>
    </source>
</evidence>
<sequence>MRKKNILVTGSHRSGSTWLGKVITSSSDYVYVDEPFNIGKNHKSSPFKNQFEYLPGKSVAFQNKAKKYLNSFNSLFANTTFDKLIYIKSRKDIRKFLSEVKSRTTRGYVYKDPLALMSAEWIYKNYGWDIVVLIRHPAAFVASLKVKNWQFYFKYFSEQEMLINTHLQAYSKTITEYTNNRPDILKQGILLWNILYSMVCYLQEKYKEEWYFVKHEDLSLQPMEEFEKLYNFLKIEMDDRVKDYILETTSSKEQTLLKRDSKKNISSWKNRLSLQEIQEIKEGTKEVWKHFYSDEDW</sequence>